<dbReference type="AlphaFoldDB" id="A0A1G2KKC7"/>
<dbReference type="EMBL" id="MHQI01000031">
    <property type="protein sequence ID" value="OGZ99906.1"/>
    <property type="molecule type" value="Genomic_DNA"/>
</dbReference>
<name>A0A1G2KKC7_9BACT</name>
<protein>
    <submittedName>
        <fullName evidence="1">Uncharacterized protein</fullName>
    </submittedName>
</protein>
<organism evidence="1 2">
    <name type="scientific">Candidatus Sungbacteria bacterium RIFCSPHIGHO2_02_FULL_47_11</name>
    <dbReference type="NCBI Taxonomy" id="1802270"/>
    <lineage>
        <taxon>Bacteria</taxon>
        <taxon>Candidatus Sungiibacteriota</taxon>
    </lineage>
</organism>
<dbReference type="STRING" id="1802270.A3C07_03110"/>
<gene>
    <name evidence="1" type="ORF">A3C07_03110</name>
</gene>
<comment type="caution">
    <text evidence="1">The sequence shown here is derived from an EMBL/GenBank/DDBJ whole genome shotgun (WGS) entry which is preliminary data.</text>
</comment>
<reference evidence="1 2" key="1">
    <citation type="journal article" date="2016" name="Nat. Commun.">
        <title>Thousands of microbial genomes shed light on interconnected biogeochemical processes in an aquifer system.</title>
        <authorList>
            <person name="Anantharaman K."/>
            <person name="Brown C.T."/>
            <person name="Hug L.A."/>
            <person name="Sharon I."/>
            <person name="Castelle C.J."/>
            <person name="Probst A.J."/>
            <person name="Thomas B.C."/>
            <person name="Singh A."/>
            <person name="Wilkins M.J."/>
            <person name="Karaoz U."/>
            <person name="Brodie E.L."/>
            <person name="Williams K.H."/>
            <person name="Hubbard S.S."/>
            <person name="Banfield J.F."/>
        </authorList>
    </citation>
    <scope>NUCLEOTIDE SEQUENCE [LARGE SCALE GENOMIC DNA]</scope>
</reference>
<sequence length="146" mass="16645">MVRLSRLFLLKTRLGRSCGGLAMGLIKFRSSTSSGRTKQFYPPNVFKINSLDRTKKIMNGQEKLGQKTEKMGEVELKLESMIHIIEESPVIKDYKGLLPLKEFMDEGMGSGGKNRWDTVERITDHPTIRLYQNLMELQPQAAKGKK</sequence>
<evidence type="ECO:0000313" key="2">
    <source>
        <dbReference type="Proteomes" id="UP000179023"/>
    </source>
</evidence>
<proteinExistence type="predicted"/>
<dbReference type="Proteomes" id="UP000179023">
    <property type="component" value="Unassembled WGS sequence"/>
</dbReference>
<evidence type="ECO:0000313" key="1">
    <source>
        <dbReference type="EMBL" id="OGZ99906.1"/>
    </source>
</evidence>
<accession>A0A1G2KKC7</accession>